<feature type="transmembrane region" description="Helical" evidence="1">
    <location>
        <begin position="349"/>
        <end position="368"/>
    </location>
</feature>
<feature type="transmembrane region" description="Helical" evidence="1">
    <location>
        <begin position="148"/>
        <end position="169"/>
    </location>
</feature>
<keyword evidence="3" id="KW-1185">Reference proteome</keyword>
<feature type="transmembrane region" description="Helical" evidence="1">
    <location>
        <begin position="283"/>
        <end position="304"/>
    </location>
</feature>
<organism evidence="2 3">
    <name type="scientific">Hymenobacter negativus</name>
    <dbReference type="NCBI Taxonomy" id="2795026"/>
    <lineage>
        <taxon>Bacteria</taxon>
        <taxon>Pseudomonadati</taxon>
        <taxon>Bacteroidota</taxon>
        <taxon>Cytophagia</taxon>
        <taxon>Cytophagales</taxon>
        <taxon>Hymenobacteraceae</taxon>
        <taxon>Hymenobacter</taxon>
    </lineage>
</organism>
<dbReference type="RefSeq" id="WP_198066908.1">
    <property type="nucleotide sequence ID" value="NZ_JAEDAD010000001.1"/>
</dbReference>
<dbReference type="EMBL" id="JAEDAE010000002">
    <property type="protein sequence ID" value="MBH8557634.1"/>
    <property type="molecule type" value="Genomic_DNA"/>
</dbReference>
<dbReference type="Proteomes" id="UP000625631">
    <property type="component" value="Unassembled WGS sequence"/>
</dbReference>
<accession>A0ABS0Q5V4</accession>
<keyword evidence="1" id="KW-0472">Membrane</keyword>
<feature type="transmembrane region" description="Helical" evidence="1">
    <location>
        <begin position="21"/>
        <end position="41"/>
    </location>
</feature>
<keyword evidence="1" id="KW-1133">Transmembrane helix</keyword>
<feature type="transmembrane region" description="Helical" evidence="1">
    <location>
        <begin position="123"/>
        <end position="141"/>
    </location>
</feature>
<feature type="transmembrane region" description="Helical" evidence="1">
    <location>
        <begin position="90"/>
        <end position="111"/>
    </location>
</feature>
<keyword evidence="1" id="KW-0812">Transmembrane</keyword>
<evidence type="ECO:0000313" key="2">
    <source>
        <dbReference type="EMBL" id="MBH8557634.1"/>
    </source>
</evidence>
<feature type="transmembrane region" description="Helical" evidence="1">
    <location>
        <begin position="310"/>
        <end position="329"/>
    </location>
</feature>
<evidence type="ECO:0008006" key="4">
    <source>
        <dbReference type="Google" id="ProtNLM"/>
    </source>
</evidence>
<proteinExistence type="predicted"/>
<feature type="transmembrane region" description="Helical" evidence="1">
    <location>
        <begin position="198"/>
        <end position="214"/>
    </location>
</feature>
<reference evidence="2 3" key="1">
    <citation type="submission" date="2020-12" db="EMBL/GenBank/DDBJ databases">
        <title>Hymenobacter sp.</title>
        <authorList>
            <person name="Kim M.K."/>
        </authorList>
    </citation>
    <scope>NUCLEOTIDE SEQUENCE [LARGE SCALE GENOMIC DNA]</scope>
    <source>
        <strain evidence="2 3">BT442</strain>
    </source>
</reference>
<gene>
    <name evidence="2" type="ORF">I7X13_06220</name>
</gene>
<feature type="transmembrane region" description="Helical" evidence="1">
    <location>
        <begin position="220"/>
        <end position="242"/>
    </location>
</feature>
<protein>
    <recommendedName>
        <fullName evidence="4">Glycosyltransferase RgtA/B/C/D-like domain-containing protein</fullName>
    </recommendedName>
</protein>
<comment type="caution">
    <text evidence="2">The sequence shown here is derived from an EMBL/GenBank/DDBJ whole genome shotgun (WGS) entry which is preliminary data.</text>
</comment>
<evidence type="ECO:0000256" key="1">
    <source>
        <dbReference type="SAM" id="Phobius"/>
    </source>
</evidence>
<feature type="transmembrane region" description="Helical" evidence="1">
    <location>
        <begin position="418"/>
        <end position="440"/>
    </location>
</feature>
<name>A0ABS0Q5V4_9BACT</name>
<sequence>MHASGEQGRVAGTASRWLGPMVQVVVGLLALAVLAVMVWALPRGFDITDEGFYLLNFRYPAEYEASFSTFHLIVARMLGLANASVFTTRAVGLGAAVFGAVVFGLSLAAWLRATTTTGARRWASQPGLAVCFVLLGSLLVFSIFPRAISYNGITSLSLLLSAAAVLSALRRGPLAATWQLLGIGFVLGIDVFVKASSAALLFGGAVVVLAWYWRSFGWQVLLRTAVLLGLGLALGLGLYFVVVEPLGLWHRNFVQEMTALQSQGRYGMADLLPKYISSAFRTLLFLVFPLGPVVAVLVGLAWWWPRRVPAAWHRLAVLAIGGGMGTFLLMEALRRRWYSNAISNGLETLPLLLALVVITALVMAALAVQPKSRETPATSGPAALAQQWPVGLWLLSLPLLAAAGTINDLRLNLLVDMAPWFGLLLILVSQVRLALLPAWVPAAMLLVPASYAAEQTIWGVLWTPYNLAATMAAQTEPLHAAGVTGPLQVDPATSAFITQLEKLLAAGGFRPGDPLLAFYDLPGVVYLCGGVSPGAAWYFPGRDARNCHALDITAQPLRKACILLNQPMGNELKACLHKHGLAFPENYRLVGTVLSSYQSEHRQIQVYAPQDASSRPN</sequence>
<evidence type="ECO:0000313" key="3">
    <source>
        <dbReference type="Proteomes" id="UP000625631"/>
    </source>
</evidence>